<sequence length="383" mass="43363">MIGVNSIHSAGRLRSRSLCSVRCGRDFSVMEPFRYTKAPRSRSLRPLAFPDLLGKVQDGQNHPQTRKKKEKALYNSIKNEKLQWTIDEEEVRKSVSELADSRTDSASHTLKRITSGGAPLVSLAQQSNAQVYKKGFLVRKVHADPDGKRRLVLYLQKSEYGTHKQLSDEDLKNAVSIHHSLAMKAADYSKRPNVFYLRTADWRVFLFQAPNAEQMQSWITRINTVAAMFSAPPFPAAIGSQKKFSRPLLPGSATKLSQEEQAKSHEMRFRSVSSELQELRSVPQERKPKGKEQEEAKQREEYLEFEKTRYGTYAMLLRAKIRMGESDLTAFETRLFADGTLQRTSSSPTLAHDTSHASASSCSSRSKKSSRSESQRHKPAVKQ</sequence>
<dbReference type="Gene3D" id="2.30.29.30">
    <property type="entry name" value="Pleckstrin-homology domain (PH domain)/Phosphotyrosine-binding domain (PTB)"/>
    <property type="match status" value="1"/>
</dbReference>
<evidence type="ECO:0000256" key="1">
    <source>
        <dbReference type="SAM" id="MobiDB-lite"/>
    </source>
</evidence>
<evidence type="ECO:0000313" key="4">
    <source>
        <dbReference type="Proteomes" id="UP000327468"/>
    </source>
</evidence>
<dbReference type="EMBL" id="VFJC01000004">
    <property type="protein sequence ID" value="KAB5581511.1"/>
    <property type="molecule type" value="Genomic_DNA"/>
</dbReference>
<keyword evidence="4" id="KW-1185">Reference proteome</keyword>
<dbReference type="PANTHER" id="PTHR10663:SF334">
    <property type="entry name" value="PH AND SEC7 DOMAIN-CONTAINING PROTEIN 1"/>
    <property type="match status" value="1"/>
</dbReference>
<accession>A0A5N5PRI5</accession>
<feature type="region of interest" description="Disordered" evidence="1">
    <location>
        <begin position="252"/>
        <end position="299"/>
    </location>
</feature>
<feature type="compositionally biased region" description="Basic and acidic residues" evidence="1">
    <location>
        <begin position="257"/>
        <end position="269"/>
    </location>
</feature>
<reference evidence="3 4" key="1">
    <citation type="submission" date="2019-06" db="EMBL/GenBank/DDBJ databases">
        <title>A chromosome-scale genome assembly of the striped catfish, Pangasianodon hypophthalmus.</title>
        <authorList>
            <person name="Wen M."/>
            <person name="Zahm M."/>
            <person name="Roques C."/>
            <person name="Cabau C."/>
            <person name="Klopp C."/>
            <person name="Donnadieu C."/>
            <person name="Jouanno E."/>
            <person name="Avarre J.-C."/>
            <person name="Campet M."/>
            <person name="Ha T.T.T."/>
            <person name="Dugue R."/>
            <person name="Lampietro C."/>
            <person name="Louis A."/>
            <person name="Herpin A."/>
            <person name="Echchiki A."/>
            <person name="Berthelot C."/>
            <person name="Parey E."/>
            <person name="Roest-Crollius H."/>
            <person name="Braasch I."/>
            <person name="Postlethwait J."/>
            <person name="Bobe J."/>
            <person name="Montfort J."/>
            <person name="Bouchez O."/>
            <person name="Begum T."/>
            <person name="Schartl M."/>
            <person name="Guiguen Y."/>
        </authorList>
    </citation>
    <scope>NUCLEOTIDE SEQUENCE [LARGE SCALE GENOMIC DNA]</scope>
    <source>
        <strain evidence="3 4">Indonesia</strain>
        <tissue evidence="3">Blood</tissue>
    </source>
</reference>
<feature type="domain" description="PH" evidence="2">
    <location>
        <begin position="130"/>
        <end position="227"/>
    </location>
</feature>
<dbReference type="PANTHER" id="PTHR10663">
    <property type="entry name" value="GUANYL-NUCLEOTIDE EXCHANGE FACTOR"/>
    <property type="match status" value="1"/>
</dbReference>
<dbReference type="PROSITE" id="PS50003">
    <property type="entry name" value="PH_DOMAIN"/>
    <property type="match status" value="1"/>
</dbReference>
<dbReference type="Pfam" id="PF15410">
    <property type="entry name" value="PH_9"/>
    <property type="match status" value="1"/>
</dbReference>
<comment type="caution">
    <text evidence="3">The sequence shown here is derived from an EMBL/GenBank/DDBJ whole genome shotgun (WGS) entry which is preliminary data.</text>
</comment>
<evidence type="ECO:0000313" key="3">
    <source>
        <dbReference type="EMBL" id="KAB5581511.1"/>
    </source>
</evidence>
<dbReference type="SMART" id="SM00233">
    <property type="entry name" value="PH"/>
    <property type="match status" value="1"/>
</dbReference>
<gene>
    <name evidence="3" type="ORF">PHYPO_G00176560</name>
</gene>
<dbReference type="InterPro" id="IPR001849">
    <property type="entry name" value="PH_domain"/>
</dbReference>
<dbReference type="Proteomes" id="UP000327468">
    <property type="component" value="Chromosome 3"/>
</dbReference>
<feature type="compositionally biased region" description="Basic and acidic residues" evidence="1">
    <location>
        <begin position="283"/>
        <end position="299"/>
    </location>
</feature>
<dbReference type="InterPro" id="IPR011993">
    <property type="entry name" value="PH-like_dom_sf"/>
</dbReference>
<name>A0A5N5PRI5_PANHP</name>
<evidence type="ECO:0000259" key="2">
    <source>
        <dbReference type="PROSITE" id="PS50003"/>
    </source>
</evidence>
<dbReference type="InterPro" id="IPR041681">
    <property type="entry name" value="PH_9"/>
</dbReference>
<dbReference type="AlphaFoldDB" id="A0A5N5PRI5"/>
<feature type="region of interest" description="Disordered" evidence="1">
    <location>
        <begin position="343"/>
        <end position="383"/>
    </location>
</feature>
<dbReference type="SUPFAM" id="SSF50729">
    <property type="entry name" value="PH domain-like"/>
    <property type="match status" value="1"/>
</dbReference>
<organism evidence="3 4">
    <name type="scientific">Pangasianodon hypophthalmus</name>
    <name type="common">Striped catfish</name>
    <name type="synonym">Helicophagus hypophthalmus</name>
    <dbReference type="NCBI Taxonomy" id="310915"/>
    <lineage>
        <taxon>Eukaryota</taxon>
        <taxon>Metazoa</taxon>
        <taxon>Chordata</taxon>
        <taxon>Craniata</taxon>
        <taxon>Vertebrata</taxon>
        <taxon>Euteleostomi</taxon>
        <taxon>Actinopterygii</taxon>
        <taxon>Neopterygii</taxon>
        <taxon>Teleostei</taxon>
        <taxon>Ostariophysi</taxon>
        <taxon>Siluriformes</taxon>
        <taxon>Pangasiidae</taxon>
        <taxon>Pangasianodon</taxon>
    </lineage>
</organism>
<protein>
    <recommendedName>
        <fullName evidence="2">PH domain-containing protein</fullName>
    </recommendedName>
</protein>
<proteinExistence type="predicted"/>